<dbReference type="AlphaFoldDB" id="A0A426ZIB2"/>
<evidence type="ECO:0000256" key="1">
    <source>
        <dbReference type="SAM" id="MobiDB-lite"/>
    </source>
</evidence>
<evidence type="ECO:0000313" key="2">
    <source>
        <dbReference type="EMBL" id="RRT63743.1"/>
    </source>
</evidence>
<evidence type="ECO:0000313" key="3">
    <source>
        <dbReference type="Proteomes" id="UP000287651"/>
    </source>
</evidence>
<sequence length="139" mass="15778">MWESQRRSRGYRGEGDTWRNETGIGTNLGSEWWGHRLVVFAIMGAFDWGKKKQANGNKSEAREQGREGHVAKPRAMWAPQSGIYDCESRRGSGAKLKARWRDVVRWSREGDRSAAAWSDRPKRVTWTAGGRPCDTAVLV</sequence>
<feature type="region of interest" description="Disordered" evidence="1">
    <location>
        <begin position="51"/>
        <end position="70"/>
    </location>
</feature>
<feature type="compositionally biased region" description="Basic and acidic residues" evidence="1">
    <location>
        <begin position="1"/>
        <end position="19"/>
    </location>
</feature>
<comment type="caution">
    <text evidence="2">The sequence shown here is derived from an EMBL/GenBank/DDBJ whole genome shotgun (WGS) entry which is preliminary data.</text>
</comment>
<organism evidence="2 3">
    <name type="scientific">Ensete ventricosum</name>
    <name type="common">Abyssinian banana</name>
    <name type="synonym">Musa ensete</name>
    <dbReference type="NCBI Taxonomy" id="4639"/>
    <lineage>
        <taxon>Eukaryota</taxon>
        <taxon>Viridiplantae</taxon>
        <taxon>Streptophyta</taxon>
        <taxon>Embryophyta</taxon>
        <taxon>Tracheophyta</taxon>
        <taxon>Spermatophyta</taxon>
        <taxon>Magnoliopsida</taxon>
        <taxon>Liliopsida</taxon>
        <taxon>Zingiberales</taxon>
        <taxon>Musaceae</taxon>
        <taxon>Ensete</taxon>
    </lineage>
</organism>
<dbReference type="Proteomes" id="UP000287651">
    <property type="component" value="Unassembled WGS sequence"/>
</dbReference>
<reference evidence="2 3" key="1">
    <citation type="journal article" date="2014" name="Agronomy (Basel)">
        <title>A Draft Genome Sequence for Ensete ventricosum, the Drought-Tolerant Tree Against Hunger.</title>
        <authorList>
            <person name="Harrison J."/>
            <person name="Moore K.A."/>
            <person name="Paszkiewicz K."/>
            <person name="Jones T."/>
            <person name="Grant M."/>
            <person name="Ambacheew D."/>
            <person name="Muzemil S."/>
            <person name="Studholme D.J."/>
        </authorList>
    </citation>
    <scope>NUCLEOTIDE SEQUENCE [LARGE SCALE GENOMIC DNA]</scope>
</reference>
<protein>
    <submittedName>
        <fullName evidence="2">Uncharacterized protein</fullName>
    </submittedName>
</protein>
<gene>
    <name evidence="2" type="ORF">B296_00020720</name>
</gene>
<name>A0A426ZIB2_ENSVE</name>
<accession>A0A426ZIB2</accession>
<proteinExistence type="predicted"/>
<dbReference type="EMBL" id="AMZH03006471">
    <property type="protein sequence ID" value="RRT63743.1"/>
    <property type="molecule type" value="Genomic_DNA"/>
</dbReference>
<feature type="compositionally biased region" description="Basic and acidic residues" evidence="1">
    <location>
        <begin position="59"/>
        <end position="70"/>
    </location>
</feature>
<feature type="region of interest" description="Disordered" evidence="1">
    <location>
        <begin position="1"/>
        <end position="20"/>
    </location>
</feature>